<evidence type="ECO:0000313" key="1">
    <source>
        <dbReference type="EMBL" id="KAA0201960.1"/>
    </source>
</evidence>
<dbReference type="EMBL" id="JQDR03004592">
    <property type="protein sequence ID" value="KAA0201960.1"/>
    <property type="molecule type" value="Genomic_DNA"/>
</dbReference>
<sequence>MNVEFTAGSAHFTAGSAQFTADSAQFTAGMFSGRKSVSTAPLAPSSSSGTVVDLDTSVFTKRGSSVDAIVRGECVVCVGLELCRPTAP</sequence>
<gene>
    <name evidence="1" type="ORF">HAZT_HAZT011586</name>
</gene>
<accession>A0A6A0H883</accession>
<reference evidence="1" key="2">
    <citation type="journal article" date="2018" name="Environ. Sci. Technol.">
        <title>The Toxicogenome of Hyalella azteca: A Model for Sediment Ecotoxicology and Evolutionary Toxicology.</title>
        <authorList>
            <person name="Poynton H.C."/>
            <person name="Hasenbein S."/>
            <person name="Benoit J.B."/>
            <person name="Sepulveda M.S."/>
            <person name="Poelchau M.F."/>
            <person name="Hughes D.S.T."/>
            <person name="Murali S.C."/>
            <person name="Chen S."/>
            <person name="Glastad K.M."/>
            <person name="Goodisman M.A.D."/>
            <person name="Werren J.H."/>
            <person name="Vineis J.H."/>
            <person name="Bowen J.L."/>
            <person name="Friedrich M."/>
            <person name="Jones J."/>
            <person name="Robertson H.M."/>
            <person name="Feyereisen R."/>
            <person name="Mechler-Hickson A."/>
            <person name="Mathers N."/>
            <person name="Lee C.E."/>
            <person name="Colbourne J.K."/>
            <person name="Biales A."/>
            <person name="Johnston J.S."/>
            <person name="Wellborn G.A."/>
            <person name="Rosendale A.J."/>
            <person name="Cridge A.G."/>
            <person name="Munoz-Torres M.C."/>
            <person name="Bain P.A."/>
            <person name="Manny A.R."/>
            <person name="Major K.M."/>
            <person name="Lambert F.N."/>
            <person name="Vulpe C.D."/>
            <person name="Tuck P."/>
            <person name="Blalock B.J."/>
            <person name="Lin Y.Y."/>
            <person name="Smith M.E."/>
            <person name="Ochoa-Acuna H."/>
            <person name="Chen M.M."/>
            <person name="Childers C.P."/>
            <person name="Qu J."/>
            <person name="Dugan S."/>
            <person name="Lee S.L."/>
            <person name="Chao H."/>
            <person name="Dinh H."/>
            <person name="Han Y."/>
            <person name="Doddapaneni H."/>
            <person name="Worley K.C."/>
            <person name="Muzny D.M."/>
            <person name="Gibbs R.A."/>
            <person name="Richards S."/>
        </authorList>
    </citation>
    <scope>NUCLEOTIDE SEQUENCE</scope>
    <source>
        <strain evidence="1">HAZT.00-mixed</strain>
        <tissue evidence="1">Whole organism</tissue>
    </source>
</reference>
<dbReference type="Proteomes" id="UP000711488">
    <property type="component" value="Unassembled WGS sequence"/>
</dbReference>
<reference evidence="1" key="1">
    <citation type="submission" date="2014-08" db="EMBL/GenBank/DDBJ databases">
        <authorList>
            <person name="Murali S."/>
            <person name="Richards S."/>
            <person name="Bandaranaike D."/>
            <person name="Bellair M."/>
            <person name="Blankenburg K."/>
            <person name="Chao H."/>
            <person name="Dinh H."/>
            <person name="Doddapaneni H."/>
            <person name="Dugan-Rocha S."/>
            <person name="Elkadiri S."/>
            <person name="Gnanaolivu R."/>
            <person name="Hughes D."/>
            <person name="Lee S."/>
            <person name="Li M."/>
            <person name="Ming W."/>
            <person name="Munidasa M."/>
            <person name="Muniz J."/>
            <person name="Nguyen L."/>
            <person name="Osuji N."/>
            <person name="Pu L.-L."/>
            <person name="Puazo M."/>
            <person name="Skinner E."/>
            <person name="Qu C."/>
            <person name="Quiroz J."/>
            <person name="Raj R."/>
            <person name="Weissenberger G."/>
            <person name="Xin Y."/>
            <person name="Zou X."/>
            <person name="Han Y."/>
            <person name="Worley K."/>
            <person name="Muzny D."/>
            <person name="Gibbs R."/>
        </authorList>
    </citation>
    <scope>NUCLEOTIDE SEQUENCE</scope>
    <source>
        <strain evidence="1">HAZT.00-mixed</strain>
        <tissue evidence="1">Whole organism</tissue>
    </source>
</reference>
<protein>
    <submittedName>
        <fullName evidence="1">Uncharacterized protein</fullName>
    </submittedName>
</protein>
<name>A0A6A0H883_HYAAZ</name>
<proteinExistence type="predicted"/>
<dbReference type="AlphaFoldDB" id="A0A6A0H883"/>
<reference evidence="1" key="3">
    <citation type="submission" date="2019-06" db="EMBL/GenBank/DDBJ databases">
        <authorList>
            <person name="Poynton C."/>
            <person name="Hasenbein S."/>
            <person name="Benoit J.B."/>
            <person name="Sepulveda M.S."/>
            <person name="Poelchau M.F."/>
            <person name="Murali S.C."/>
            <person name="Chen S."/>
            <person name="Glastad K.M."/>
            <person name="Werren J.H."/>
            <person name="Vineis J.H."/>
            <person name="Bowen J.L."/>
            <person name="Friedrich M."/>
            <person name="Jones J."/>
            <person name="Robertson H.M."/>
            <person name="Feyereisen R."/>
            <person name="Mechler-Hickson A."/>
            <person name="Mathers N."/>
            <person name="Lee C.E."/>
            <person name="Colbourne J.K."/>
            <person name="Biales A."/>
            <person name="Johnston J.S."/>
            <person name="Wellborn G.A."/>
            <person name="Rosendale A.J."/>
            <person name="Cridge A.G."/>
            <person name="Munoz-Torres M.C."/>
            <person name="Bain P.A."/>
            <person name="Manny A.R."/>
            <person name="Major K.M."/>
            <person name="Lambert F.N."/>
            <person name="Vulpe C.D."/>
            <person name="Tuck P."/>
            <person name="Blalock B.J."/>
            <person name="Lin Y.-Y."/>
            <person name="Smith M.E."/>
            <person name="Ochoa-Acuna H."/>
            <person name="Chen M.-J.M."/>
            <person name="Childers C.P."/>
            <person name="Qu J."/>
            <person name="Dugan S."/>
            <person name="Lee S.L."/>
            <person name="Chao H."/>
            <person name="Dinh H."/>
            <person name="Han Y."/>
            <person name="Doddapaneni H."/>
            <person name="Worley K.C."/>
            <person name="Muzny D.M."/>
            <person name="Gibbs R.A."/>
            <person name="Richards S."/>
        </authorList>
    </citation>
    <scope>NUCLEOTIDE SEQUENCE</scope>
    <source>
        <strain evidence="1">HAZT.00-mixed</strain>
        <tissue evidence="1">Whole organism</tissue>
    </source>
</reference>
<organism evidence="1">
    <name type="scientific">Hyalella azteca</name>
    <name type="common">Amphipod</name>
    <dbReference type="NCBI Taxonomy" id="294128"/>
    <lineage>
        <taxon>Eukaryota</taxon>
        <taxon>Metazoa</taxon>
        <taxon>Ecdysozoa</taxon>
        <taxon>Arthropoda</taxon>
        <taxon>Crustacea</taxon>
        <taxon>Multicrustacea</taxon>
        <taxon>Malacostraca</taxon>
        <taxon>Eumalacostraca</taxon>
        <taxon>Peracarida</taxon>
        <taxon>Amphipoda</taxon>
        <taxon>Senticaudata</taxon>
        <taxon>Talitrida</taxon>
        <taxon>Talitroidea</taxon>
        <taxon>Hyalellidae</taxon>
        <taxon>Hyalella</taxon>
    </lineage>
</organism>
<comment type="caution">
    <text evidence="1">The sequence shown here is derived from an EMBL/GenBank/DDBJ whole genome shotgun (WGS) entry which is preliminary data.</text>
</comment>